<dbReference type="WBParaSite" id="RSKR_0000504100.1">
    <property type="protein sequence ID" value="RSKR_0000504100.1"/>
    <property type="gene ID" value="RSKR_0000504100"/>
</dbReference>
<sequence length="682" mass="74953">MSDWLPGTLDYDYSCSYFCPGLTRDEVINNCIQILGECADQNLAKISQKQLDVEYFEGNKIDIWGEESKNIFAFIHGGYFYEGNKEYASTHVQTLVDLGIQVVNIGYTLAPAVTITEQIRLVRKAVEFIRKRNPDANIVLSGHSAGALLAEKAVEDTGIASMVNKLILISGIYQLQELISTYIGKEIHLTLEEAKKASTDYDLLKASFKGPIHVLVGKDESPKFLENSSNLAMVVPNAKEMEPKAEDIKKSVTIAKEEASLAPDNEWTSVAATLKKTEKPTLQQNVSKAFLPKRSQTFTDTWKRKGMEKELNKPPQTGPYSFTPFSKNVSSNSTFNPHTLPDTIYGVRAASAIPRAQMNRGPSNAIGSRPGSALDNPYGAINRPDSRTGSEYGIPKVASRYQSYTTLPRPEQIEADNLNIYATTGRYGLYGGTGMYGRQPQQESLYGLTAANMMKTMSRPHSAMSSHAMPSIPISYGTYMNPAFSMNNIHLGQPASTTIQSKLGPARVSNDSINYNMKEDLINAGALSICASMQVVTGICFVVIGIVRFLMSAKWAFGMEVLFGFLVILSAGLGLIGLRNKRYACTTANFILSIIISLVVFVPLAIGLLPILPFQVRTETFVFLVGNDEPYQLDLGLTVIALLQFVLSLLTSILGCKAWGGAIHHVEQLRLRDVIREVYPKA</sequence>
<reference evidence="2" key="1">
    <citation type="submission" date="2016-11" db="UniProtKB">
        <authorList>
            <consortium name="WormBaseParasite"/>
        </authorList>
    </citation>
    <scope>IDENTIFICATION</scope>
    <source>
        <strain evidence="2">KR3021</strain>
    </source>
</reference>
<dbReference type="Proteomes" id="UP000095286">
    <property type="component" value="Unplaced"/>
</dbReference>
<protein>
    <submittedName>
        <fullName evidence="2">Abhydrolase_3 domain-containing protein</fullName>
    </submittedName>
</protein>
<accession>A0AC35TW68</accession>
<evidence type="ECO:0000313" key="2">
    <source>
        <dbReference type="WBParaSite" id="RSKR_0000504100.1"/>
    </source>
</evidence>
<organism evidence="1 2">
    <name type="scientific">Rhabditophanes sp. KR3021</name>
    <dbReference type="NCBI Taxonomy" id="114890"/>
    <lineage>
        <taxon>Eukaryota</taxon>
        <taxon>Metazoa</taxon>
        <taxon>Ecdysozoa</taxon>
        <taxon>Nematoda</taxon>
        <taxon>Chromadorea</taxon>
        <taxon>Rhabditida</taxon>
        <taxon>Tylenchina</taxon>
        <taxon>Panagrolaimomorpha</taxon>
        <taxon>Strongyloidoidea</taxon>
        <taxon>Alloionematidae</taxon>
        <taxon>Rhabditophanes</taxon>
    </lineage>
</organism>
<name>A0AC35TW68_9BILA</name>
<evidence type="ECO:0000313" key="1">
    <source>
        <dbReference type="Proteomes" id="UP000095286"/>
    </source>
</evidence>
<proteinExistence type="predicted"/>